<keyword evidence="2" id="KW-0479">Metal-binding</keyword>
<dbReference type="FunFam" id="2.60.120.590:FF:000004">
    <property type="entry name" value="DNA oxidative demethylase ALKBH2"/>
    <property type="match status" value="1"/>
</dbReference>
<evidence type="ECO:0000256" key="1">
    <source>
        <dbReference type="ARBA" id="ARBA00001954"/>
    </source>
</evidence>
<keyword evidence="7" id="KW-0408">Iron</keyword>
<evidence type="ECO:0000256" key="6">
    <source>
        <dbReference type="ARBA" id="ARBA00023002"/>
    </source>
</evidence>
<dbReference type="eggNOG" id="COG3145">
    <property type="taxonomic scope" value="Bacteria"/>
</dbReference>
<evidence type="ECO:0000256" key="5">
    <source>
        <dbReference type="ARBA" id="ARBA00022964"/>
    </source>
</evidence>
<keyword evidence="5 10" id="KW-0223">Dioxygenase</keyword>
<evidence type="ECO:0000256" key="2">
    <source>
        <dbReference type="ARBA" id="ARBA00022723"/>
    </source>
</evidence>
<comment type="cofactor">
    <cofactor evidence="1">
        <name>Fe(2+)</name>
        <dbReference type="ChEBI" id="CHEBI:29033"/>
    </cofactor>
</comment>
<dbReference type="Gene3D" id="2.60.120.590">
    <property type="entry name" value="Alpha-ketoglutarate-dependent dioxygenase AlkB-like"/>
    <property type="match status" value="1"/>
</dbReference>
<dbReference type="GO" id="GO:0140097">
    <property type="term" value="F:catalytic activity, acting on DNA"/>
    <property type="evidence" value="ECO:0007669"/>
    <property type="project" value="UniProtKB-ARBA"/>
</dbReference>
<evidence type="ECO:0000256" key="7">
    <source>
        <dbReference type="ARBA" id="ARBA00023004"/>
    </source>
</evidence>
<dbReference type="GO" id="GO:0016787">
    <property type="term" value="F:hydrolase activity"/>
    <property type="evidence" value="ECO:0007669"/>
    <property type="project" value="UniProtKB-ARBA"/>
</dbReference>
<dbReference type="STRING" id="493475.GARC_2071"/>
<dbReference type="InterPro" id="IPR027450">
    <property type="entry name" value="AlkB-like"/>
</dbReference>
<dbReference type="SUPFAM" id="SSF51197">
    <property type="entry name" value="Clavaminate synthase-like"/>
    <property type="match status" value="1"/>
</dbReference>
<keyword evidence="6" id="KW-0560">Oxidoreductase</keyword>
<evidence type="ECO:0000256" key="4">
    <source>
        <dbReference type="ARBA" id="ARBA00022842"/>
    </source>
</evidence>
<proteinExistence type="predicted"/>
<dbReference type="GO" id="GO:0051213">
    <property type="term" value="F:dioxygenase activity"/>
    <property type="evidence" value="ECO:0007669"/>
    <property type="project" value="UniProtKB-KW"/>
</dbReference>
<keyword evidence="11" id="KW-1185">Reference proteome</keyword>
<evidence type="ECO:0000313" key="10">
    <source>
        <dbReference type="EMBL" id="GAC19038.1"/>
    </source>
</evidence>
<sequence>MQQSLFELQYDNTPIQLDMPDADLKYYPHFIPPLETSAIMRSLQESLEWRQEQITIYGKTFDVPRLQAWYGDEQAGYQYSNLTMHPLPWNPILLALKQRCENASNSHFNSVLANFYRHGQDGMGRHADNEPELGQQPVIASVSFGAVRNLDFYHNKNKTKVRVPLADGSLLLMRGATQKCWQHGIAKSKKTLAPRINLTFRYIHNK</sequence>
<gene>
    <name evidence="10" type="ORF">GARC_2071</name>
</gene>
<dbReference type="Proteomes" id="UP000006327">
    <property type="component" value="Unassembled WGS sequence"/>
</dbReference>
<accession>K6YQW7</accession>
<name>K6YQW7_9ALTE</name>
<feature type="domain" description="Fe2OG dioxygenase" evidence="9">
    <location>
        <begin position="107"/>
        <end position="204"/>
    </location>
</feature>
<keyword evidence="4" id="KW-0460">Magnesium</keyword>
<dbReference type="InterPro" id="IPR037151">
    <property type="entry name" value="AlkB-like_sf"/>
</dbReference>
<reference evidence="10 11" key="1">
    <citation type="journal article" date="2017" name="Antonie Van Leeuwenhoek">
        <title>Rhizobium rhizosphaerae sp. nov., a novel species isolated from rice rhizosphere.</title>
        <authorList>
            <person name="Zhao J.J."/>
            <person name="Zhang J."/>
            <person name="Zhang R.J."/>
            <person name="Zhang C.W."/>
            <person name="Yin H.Q."/>
            <person name="Zhang X.X."/>
        </authorList>
    </citation>
    <scope>NUCLEOTIDE SEQUENCE [LARGE SCALE GENOMIC DNA]</scope>
    <source>
        <strain evidence="10 11">BSs20135</strain>
    </source>
</reference>
<dbReference type="RefSeq" id="WP_007619424.1">
    <property type="nucleotide sequence ID" value="NZ_BAEO01000027.1"/>
</dbReference>
<dbReference type="PROSITE" id="PS51471">
    <property type="entry name" value="FE2OG_OXY"/>
    <property type="match status" value="1"/>
</dbReference>
<organism evidence="10 11">
    <name type="scientific">Paraglaciecola arctica BSs20135</name>
    <dbReference type="NCBI Taxonomy" id="493475"/>
    <lineage>
        <taxon>Bacteria</taxon>
        <taxon>Pseudomonadati</taxon>
        <taxon>Pseudomonadota</taxon>
        <taxon>Gammaproteobacteria</taxon>
        <taxon>Alteromonadales</taxon>
        <taxon>Alteromonadaceae</taxon>
        <taxon>Paraglaciecola</taxon>
    </lineage>
</organism>
<dbReference type="PANTHER" id="PTHR31212:SF4">
    <property type="entry name" value="ALPHA-KETOGLUTARATE-DEPENDENT DIOXYGENASE ALKB HOMOLOG 3"/>
    <property type="match status" value="1"/>
</dbReference>
<dbReference type="Pfam" id="PF13532">
    <property type="entry name" value="2OG-FeII_Oxy_2"/>
    <property type="match status" value="1"/>
</dbReference>
<dbReference type="GO" id="GO:0006307">
    <property type="term" value="P:DNA alkylation repair"/>
    <property type="evidence" value="ECO:0007669"/>
    <property type="project" value="InterPro"/>
</dbReference>
<evidence type="ECO:0000259" key="9">
    <source>
        <dbReference type="PROSITE" id="PS51471"/>
    </source>
</evidence>
<keyword evidence="8" id="KW-0234">DNA repair</keyword>
<dbReference type="OrthoDB" id="190276at2"/>
<dbReference type="InterPro" id="IPR005123">
    <property type="entry name" value="Oxoglu/Fe-dep_dioxygenase_dom"/>
</dbReference>
<keyword evidence="3" id="KW-0227">DNA damage</keyword>
<dbReference type="EMBL" id="BAEO01000027">
    <property type="protein sequence ID" value="GAC19038.1"/>
    <property type="molecule type" value="Genomic_DNA"/>
</dbReference>
<evidence type="ECO:0000256" key="8">
    <source>
        <dbReference type="ARBA" id="ARBA00023204"/>
    </source>
</evidence>
<dbReference type="PANTHER" id="PTHR31212">
    <property type="entry name" value="ALPHA-KETOGLUTARATE-DEPENDENT DIOXYGENASE ALKB HOMOLOG 3"/>
    <property type="match status" value="1"/>
</dbReference>
<dbReference type="InterPro" id="IPR032854">
    <property type="entry name" value="ALKBH3"/>
</dbReference>
<dbReference type="GO" id="GO:0032451">
    <property type="term" value="F:demethylase activity"/>
    <property type="evidence" value="ECO:0007669"/>
    <property type="project" value="UniProtKB-ARBA"/>
</dbReference>
<dbReference type="GO" id="GO:0016705">
    <property type="term" value="F:oxidoreductase activity, acting on paired donors, with incorporation or reduction of molecular oxygen"/>
    <property type="evidence" value="ECO:0007669"/>
    <property type="project" value="UniProtKB-ARBA"/>
</dbReference>
<dbReference type="GO" id="GO:0046872">
    <property type="term" value="F:metal ion binding"/>
    <property type="evidence" value="ECO:0007669"/>
    <property type="project" value="UniProtKB-KW"/>
</dbReference>
<evidence type="ECO:0000256" key="3">
    <source>
        <dbReference type="ARBA" id="ARBA00022763"/>
    </source>
</evidence>
<evidence type="ECO:0000313" key="11">
    <source>
        <dbReference type="Proteomes" id="UP000006327"/>
    </source>
</evidence>
<comment type="caution">
    <text evidence="10">The sequence shown here is derived from an EMBL/GenBank/DDBJ whole genome shotgun (WGS) entry which is preliminary data.</text>
</comment>
<dbReference type="AlphaFoldDB" id="K6YQW7"/>
<protein>
    <submittedName>
        <fullName evidence="10">Alpha-ketoglutarate-dependent dioxygenase alkB homolog 3</fullName>
    </submittedName>
</protein>